<dbReference type="RefSeq" id="WP_144230393.1">
    <property type="nucleotide sequence ID" value="NZ_CBCRVV010000014.1"/>
</dbReference>
<evidence type="ECO:0000256" key="2">
    <source>
        <dbReference type="SAM" id="SignalP"/>
    </source>
</evidence>
<keyword evidence="2" id="KW-0732">Signal</keyword>
<reference evidence="3 4" key="1">
    <citation type="submission" date="2019-07" db="EMBL/GenBank/DDBJ databases">
        <title>Description of 53C-WASEF.</title>
        <authorList>
            <person name="Pitt A."/>
            <person name="Hahn M.W."/>
        </authorList>
    </citation>
    <scope>NUCLEOTIDE SEQUENCE [LARGE SCALE GENOMIC DNA]</scope>
    <source>
        <strain evidence="3 4">53C-WASEF</strain>
    </source>
</reference>
<proteinExistence type="predicted"/>
<feature type="region of interest" description="Disordered" evidence="1">
    <location>
        <begin position="566"/>
        <end position="585"/>
    </location>
</feature>
<sequence>MKSVRRFSLISLGALMLVTALCFNTACSPKAKTQPEPFTAKLTEIEGVQAVYTLRHPKLISNELDKLMVEVPEAALLRMGLMQLTAFGYPEFSEIEAGSNIGVVMLDVNADELKTAQPTLVAFAKLKEGGKIWSLLSQSGLALQKHGEWIWIAKDASSFDKIKSAEAITTFIAQPQTEEIRVWGRVSPALLAAAKNAIFPQLETKLASRTPAEQKAALDYANVLWGYLAQLHSGGGSFDLNDQGLSLSYYGQFLPDSATGRFLRYAQSPSPKIAESIPADGLFSVVVRQNMHGQIEFVTGLLDTLSAVPYPSGSEALKSAKAAYLSLSEHNDGGAVISMNMSLPKGTQAPELDMLGVNTGKFTEAEINAAYKNMMGLSKEFTNTMLLAASSLNPATPAPGIQQELTENALTIDGTKFGSIVTTTTMSVGGKDQVTKTTQYYGVVGGNLVYASSEASLRAKLPAIAAKRPVDHPIKLTLQNDEVAVMAIHGEKIVDTVVAGASFDAADTDIQAQIKTLKDGYAAGEPVKATVTASQAKAAVTISIPYKFVSQSVRLFQFASAYKPTPTQTNGMPQPAPAAASDQSE</sequence>
<dbReference type="AlphaFoldDB" id="A0A556QJ25"/>
<comment type="caution">
    <text evidence="3">The sequence shown here is derived from an EMBL/GenBank/DDBJ whole genome shotgun (WGS) entry which is preliminary data.</text>
</comment>
<feature type="signal peptide" evidence="2">
    <location>
        <begin position="1"/>
        <end position="26"/>
    </location>
</feature>
<dbReference type="EMBL" id="VMBG01000002">
    <property type="protein sequence ID" value="TSJ76636.1"/>
    <property type="molecule type" value="Genomic_DNA"/>
</dbReference>
<feature type="chain" id="PRO_5022001344" description="DUF3352 domain-containing protein" evidence="2">
    <location>
        <begin position="27"/>
        <end position="585"/>
    </location>
</feature>
<evidence type="ECO:0000313" key="3">
    <source>
        <dbReference type="EMBL" id="TSJ76636.1"/>
    </source>
</evidence>
<dbReference type="Proteomes" id="UP000315648">
    <property type="component" value="Unassembled WGS sequence"/>
</dbReference>
<name>A0A556QJ25_9BACT</name>
<keyword evidence="4" id="KW-1185">Reference proteome</keyword>
<evidence type="ECO:0008006" key="5">
    <source>
        <dbReference type="Google" id="ProtNLM"/>
    </source>
</evidence>
<evidence type="ECO:0000313" key="4">
    <source>
        <dbReference type="Proteomes" id="UP000315648"/>
    </source>
</evidence>
<evidence type="ECO:0000256" key="1">
    <source>
        <dbReference type="SAM" id="MobiDB-lite"/>
    </source>
</evidence>
<protein>
    <recommendedName>
        <fullName evidence="5">DUF3352 domain-containing protein</fullName>
    </recommendedName>
</protein>
<gene>
    <name evidence="3" type="ORF">FPL22_10930</name>
</gene>
<accession>A0A556QJ25</accession>
<organism evidence="3 4">
    <name type="scientific">Rariglobus hedericola</name>
    <dbReference type="NCBI Taxonomy" id="2597822"/>
    <lineage>
        <taxon>Bacteria</taxon>
        <taxon>Pseudomonadati</taxon>
        <taxon>Verrucomicrobiota</taxon>
        <taxon>Opitutia</taxon>
        <taxon>Opitutales</taxon>
        <taxon>Opitutaceae</taxon>
        <taxon>Rariglobus</taxon>
    </lineage>
</organism>